<evidence type="ECO:0000313" key="2">
    <source>
        <dbReference type="Proteomes" id="UP000256514"/>
    </source>
</evidence>
<dbReference type="InterPro" id="IPR028082">
    <property type="entry name" value="Peripla_BP_I"/>
</dbReference>
<organism evidence="1 2">
    <name type="scientific">Helicobacter equorum</name>
    <dbReference type="NCBI Taxonomy" id="361872"/>
    <lineage>
        <taxon>Bacteria</taxon>
        <taxon>Pseudomonadati</taxon>
        <taxon>Campylobacterota</taxon>
        <taxon>Epsilonproteobacteria</taxon>
        <taxon>Campylobacterales</taxon>
        <taxon>Helicobacteraceae</taxon>
        <taxon>Helicobacter</taxon>
    </lineage>
</organism>
<comment type="caution">
    <text evidence="1">The sequence shown here is derived from an EMBL/GenBank/DDBJ whole genome shotgun (WGS) entry which is preliminary data.</text>
</comment>
<dbReference type="Proteomes" id="UP000256514">
    <property type="component" value="Unassembled WGS sequence"/>
</dbReference>
<proteinExistence type="predicted"/>
<name>A0A3D8IPH6_9HELI</name>
<dbReference type="OrthoDB" id="5337863at2"/>
<accession>A0A3D8IPH6</accession>
<reference evidence="1 2" key="1">
    <citation type="submission" date="2018-04" db="EMBL/GenBank/DDBJ databases">
        <title>Novel Campyloabacter and Helicobacter Species and Strains.</title>
        <authorList>
            <person name="Mannion A.J."/>
            <person name="Shen Z."/>
            <person name="Fox J.G."/>
        </authorList>
    </citation>
    <scope>NUCLEOTIDE SEQUENCE [LARGE SCALE GENOMIC DNA]</scope>
    <source>
        <strain evidence="1 2">MIT 12-6600</strain>
    </source>
</reference>
<gene>
    <name evidence="1" type="ORF">CQA54_04165</name>
</gene>
<dbReference type="AlphaFoldDB" id="A0A3D8IPH6"/>
<evidence type="ECO:0000313" key="1">
    <source>
        <dbReference type="EMBL" id="RDU67197.1"/>
    </source>
</evidence>
<dbReference type="Gene3D" id="3.40.50.2300">
    <property type="match status" value="2"/>
</dbReference>
<sequence length="404" mass="46021">MRVFVLGCLLCMGLWAKSYIISPLPLPKQEIIDFEVRSCDKRCLNKLYEEGLYFSFIGRFQDEQDSDLRSKLTLALQELSILDIPSASNGNIAKVKLALLMPKKVIGRYFSENIDIILSYLMTRGVDFSFEVFNTDTEDTQAIEQAYQRAINAQSDFVIGIFTTRGAIELAKNIKISIPIYLPTINIHQIGDIKIPKNLYFGGVDYESQIELIANLARGENIVAYNDSSPMGQYLGSLLRAKDTNIIYEQNIDSTIAKRFNATLAQQKSYLQSNVVVFNTSGARTGLMLSQMFVSTIKPKKMFSTQVNYDWALLNSVQYSGKEELYVINVISDINPQLLEYASLLGRDLKYNWVSYATAIGVELLLGAQLSDEERFFREQFLDNQVHYTNRIYKFSGKSFDEYR</sequence>
<protein>
    <recommendedName>
        <fullName evidence="3">Periplasmic protein</fullName>
    </recommendedName>
</protein>
<dbReference type="EMBL" id="NXLT01000003">
    <property type="protein sequence ID" value="RDU67197.1"/>
    <property type="molecule type" value="Genomic_DNA"/>
</dbReference>
<dbReference type="RefSeq" id="WP_115570929.1">
    <property type="nucleotide sequence ID" value="NZ_NXLT01000003.1"/>
</dbReference>
<keyword evidence="2" id="KW-1185">Reference proteome</keyword>
<evidence type="ECO:0008006" key="3">
    <source>
        <dbReference type="Google" id="ProtNLM"/>
    </source>
</evidence>
<dbReference type="SUPFAM" id="SSF53822">
    <property type="entry name" value="Periplasmic binding protein-like I"/>
    <property type="match status" value="1"/>
</dbReference>